<dbReference type="SMART" id="SM00406">
    <property type="entry name" value="IGv"/>
    <property type="match status" value="1"/>
</dbReference>
<dbReference type="InterPro" id="IPR013106">
    <property type="entry name" value="Ig_V-set"/>
</dbReference>
<dbReference type="Pfam" id="PF07686">
    <property type="entry name" value="V-set"/>
    <property type="match status" value="1"/>
</dbReference>
<accession>A0A8C6X674</accession>
<keyword evidence="1" id="KW-0391">Immunity</keyword>
<feature type="domain" description="Ig-like" evidence="4">
    <location>
        <begin position="1"/>
        <end position="104"/>
    </location>
</feature>
<dbReference type="InterPro" id="IPR003599">
    <property type="entry name" value="Ig_sub"/>
</dbReference>
<dbReference type="OMA" id="ETMSLEC"/>
<dbReference type="Gene3D" id="2.60.40.10">
    <property type="entry name" value="Immunoglobulins"/>
    <property type="match status" value="1"/>
</dbReference>
<dbReference type="InterPro" id="IPR007110">
    <property type="entry name" value="Ig-like_dom"/>
</dbReference>
<evidence type="ECO:0000256" key="3">
    <source>
        <dbReference type="ARBA" id="ARBA00043265"/>
    </source>
</evidence>
<dbReference type="InterPro" id="IPR036179">
    <property type="entry name" value="Ig-like_dom_sf"/>
</dbReference>
<dbReference type="InterPro" id="IPR050199">
    <property type="entry name" value="IgHV"/>
</dbReference>
<organism evidence="5 6">
    <name type="scientific">Naja naja</name>
    <name type="common">Indian cobra</name>
    <dbReference type="NCBI Taxonomy" id="35670"/>
    <lineage>
        <taxon>Eukaryota</taxon>
        <taxon>Metazoa</taxon>
        <taxon>Chordata</taxon>
        <taxon>Craniata</taxon>
        <taxon>Vertebrata</taxon>
        <taxon>Euteleostomi</taxon>
        <taxon>Lepidosauria</taxon>
        <taxon>Squamata</taxon>
        <taxon>Bifurcata</taxon>
        <taxon>Unidentata</taxon>
        <taxon>Episquamata</taxon>
        <taxon>Toxicofera</taxon>
        <taxon>Serpentes</taxon>
        <taxon>Colubroidea</taxon>
        <taxon>Elapidae</taxon>
        <taxon>Elapinae</taxon>
        <taxon>Naja</taxon>
    </lineage>
</organism>
<keyword evidence="3" id="KW-1280">Immunoglobulin</keyword>
<keyword evidence="6" id="KW-1185">Reference proteome</keyword>
<dbReference type="AlphaFoldDB" id="A0A8C6X674"/>
<name>A0A8C6X674_NAJNA</name>
<evidence type="ECO:0000256" key="1">
    <source>
        <dbReference type="ARBA" id="ARBA00022859"/>
    </source>
</evidence>
<protein>
    <recommendedName>
        <fullName evidence="4">Ig-like domain-containing protein</fullName>
    </recommendedName>
</protein>
<proteinExistence type="predicted"/>
<dbReference type="Ensembl" id="ENSNNAT00000010050.1">
    <property type="protein sequence ID" value="ENSNNAP00000009586.1"/>
    <property type="gene ID" value="ENSNNAG00000006404.1"/>
</dbReference>
<evidence type="ECO:0000259" key="4">
    <source>
        <dbReference type="PROSITE" id="PS50835"/>
    </source>
</evidence>
<reference evidence="5" key="1">
    <citation type="submission" date="2025-08" db="UniProtKB">
        <authorList>
            <consortium name="Ensembl"/>
        </authorList>
    </citation>
    <scope>IDENTIFICATION</scope>
</reference>
<keyword evidence="2" id="KW-1064">Adaptive immunity</keyword>
<evidence type="ECO:0000313" key="6">
    <source>
        <dbReference type="Proteomes" id="UP000694559"/>
    </source>
</evidence>
<dbReference type="Proteomes" id="UP000694559">
    <property type="component" value="Unplaced"/>
</dbReference>
<dbReference type="PROSITE" id="PS50835">
    <property type="entry name" value="IG_LIKE"/>
    <property type="match status" value="1"/>
</dbReference>
<dbReference type="GO" id="GO:0002250">
    <property type="term" value="P:adaptive immune response"/>
    <property type="evidence" value="ECO:0007669"/>
    <property type="project" value="UniProtKB-KW"/>
</dbReference>
<sequence length="118" mass="13528">PSGDEVKTPGETMSLECTATGFDINSYFMDWIRQEPGKGLQWLVSYHTPTHHFYSPDIQERLAASKSGSNFYLKMDHLKEKDTATYYCTRNTVKQIKQKTLMVSNFENMTLKGAVNNH</sequence>
<dbReference type="SMART" id="SM00409">
    <property type="entry name" value="IG"/>
    <property type="match status" value="1"/>
</dbReference>
<reference evidence="5" key="2">
    <citation type="submission" date="2025-09" db="UniProtKB">
        <authorList>
            <consortium name="Ensembl"/>
        </authorList>
    </citation>
    <scope>IDENTIFICATION</scope>
</reference>
<evidence type="ECO:0000256" key="2">
    <source>
        <dbReference type="ARBA" id="ARBA00023130"/>
    </source>
</evidence>
<dbReference type="InterPro" id="IPR013783">
    <property type="entry name" value="Ig-like_fold"/>
</dbReference>
<evidence type="ECO:0000313" key="5">
    <source>
        <dbReference type="Ensembl" id="ENSNNAP00000009586.1"/>
    </source>
</evidence>
<dbReference type="PANTHER" id="PTHR23266">
    <property type="entry name" value="IMMUNOGLOBULIN HEAVY CHAIN"/>
    <property type="match status" value="1"/>
</dbReference>
<dbReference type="SUPFAM" id="SSF48726">
    <property type="entry name" value="Immunoglobulin"/>
    <property type="match status" value="1"/>
</dbReference>
<dbReference type="GeneTree" id="ENSGT00940000163847"/>
<dbReference type="OrthoDB" id="8865476at2759"/>
<dbReference type="GO" id="GO:0019814">
    <property type="term" value="C:immunoglobulin complex"/>
    <property type="evidence" value="ECO:0007669"/>
    <property type="project" value="UniProtKB-KW"/>
</dbReference>
<dbReference type="GO" id="GO:0005576">
    <property type="term" value="C:extracellular region"/>
    <property type="evidence" value="ECO:0007669"/>
    <property type="project" value="UniProtKB-ARBA"/>
</dbReference>